<feature type="domain" description="ETF-QO/FixC ubiquinone-binding" evidence="6">
    <location>
        <begin position="2"/>
        <end position="42"/>
    </location>
</feature>
<evidence type="ECO:0000256" key="2">
    <source>
        <dbReference type="ARBA" id="ARBA00022630"/>
    </source>
</evidence>
<dbReference type="PANTHER" id="PTHR10617">
    <property type="entry name" value="ELECTRON TRANSFER FLAVOPROTEIN-UBIQUINONE OXIDOREDUCTASE"/>
    <property type="match status" value="1"/>
</dbReference>
<dbReference type="Pfam" id="PF21162">
    <property type="entry name" value="ETFQO_UQ-bd"/>
    <property type="match status" value="1"/>
</dbReference>
<evidence type="ECO:0000256" key="5">
    <source>
        <dbReference type="RuleBase" id="RU366068"/>
    </source>
</evidence>
<dbReference type="OrthoDB" id="437331at2759"/>
<evidence type="ECO:0000256" key="1">
    <source>
        <dbReference type="ARBA" id="ARBA00001974"/>
    </source>
</evidence>
<sequence>MALDYSNPHMSPFREFQRMKHHPHFAEILTGGNRISYGARVLNEGGFQGIPRLTMPGAALIGCSPGFLNVMKVKGVHNAIRTGRIAAETIFSELMSNPNITSEDGNV</sequence>
<keyword evidence="5" id="KW-0830">Ubiquinone</keyword>
<gene>
    <name evidence="7" type="ORF">PXEA_LOCUS10760</name>
</gene>
<dbReference type="EC" id="1.5.5.1" evidence="5"/>
<dbReference type="SUPFAM" id="SSF51905">
    <property type="entry name" value="FAD/NAD(P)-binding domain"/>
    <property type="match status" value="1"/>
</dbReference>
<keyword evidence="3 5" id="KW-0274">FAD</keyword>
<keyword evidence="5" id="KW-0411">Iron-sulfur</keyword>
<protein>
    <recommendedName>
        <fullName evidence="5">Electron transfer flavoprotein-ubiquinone oxidoreductase</fullName>
        <shortName evidence="5">ETF-QO</shortName>
        <ecNumber evidence="5">1.5.5.1</ecNumber>
    </recommendedName>
</protein>
<dbReference type="GO" id="GO:0046872">
    <property type="term" value="F:metal ion binding"/>
    <property type="evidence" value="ECO:0007669"/>
    <property type="project" value="UniProtKB-KW"/>
</dbReference>
<evidence type="ECO:0000259" key="6">
    <source>
        <dbReference type="Pfam" id="PF21162"/>
    </source>
</evidence>
<keyword evidence="5" id="KW-0813">Transport</keyword>
<dbReference type="InterPro" id="IPR036188">
    <property type="entry name" value="FAD/NAD-bd_sf"/>
</dbReference>
<name>A0A448WQ32_9PLAT</name>
<comment type="catalytic activity">
    <reaction evidence="5">
        <text>a ubiquinone + reduced [electron-transfer flavoprotein] = a ubiquinol + oxidized [electron-transfer flavoprotein] + H(+)</text>
        <dbReference type="Rhea" id="RHEA:24052"/>
        <dbReference type="Rhea" id="RHEA-COMP:9565"/>
        <dbReference type="Rhea" id="RHEA-COMP:9566"/>
        <dbReference type="Rhea" id="RHEA-COMP:10685"/>
        <dbReference type="Rhea" id="RHEA-COMP:10686"/>
        <dbReference type="ChEBI" id="CHEBI:15378"/>
        <dbReference type="ChEBI" id="CHEBI:16389"/>
        <dbReference type="ChEBI" id="CHEBI:17976"/>
        <dbReference type="ChEBI" id="CHEBI:57692"/>
        <dbReference type="ChEBI" id="CHEBI:58307"/>
        <dbReference type="EC" id="1.5.5.1"/>
    </reaction>
</comment>
<keyword evidence="8" id="KW-1185">Reference proteome</keyword>
<reference evidence="7" key="1">
    <citation type="submission" date="2018-11" db="EMBL/GenBank/DDBJ databases">
        <authorList>
            <consortium name="Pathogen Informatics"/>
        </authorList>
    </citation>
    <scope>NUCLEOTIDE SEQUENCE</scope>
</reference>
<dbReference type="Gene3D" id="3.30.9.90">
    <property type="match status" value="1"/>
</dbReference>
<dbReference type="GO" id="GO:0005743">
    <property type="term" value="C:mitochondrial inner membrane"/>
    <property type="evidence" value="ECO:0007669"/>
    <property type="project" value="TreeGrafter"/>
</dbReference>
<dbReference type="InterPro" id="IPR040156">
    <property type="entry name" value="ETF-QO"/>
</dbReference>
<dbReference type="InterPro" id="IPR049398">
    <property type="entry name" value="ETF-QO/FixC_UQ-bd"/>
</dbReference>
<organism evidence="7 8">
    <name type="scientific">Protopolystoma xenopodis</name>
    <dbReference type="NCBI Taxonomy" id="117903"/>
    <lineage>
        <taxon>Eukaryota</taxon>
        <taxon>Metazoa</taxon>
        <taxon>Spiralia</taxon>
        <taxon>Lophotrochozoa</taxon>
        <taxon>Platyhelminthes</taxon>
        <taxon>Monogenea</taxon>
        <taxon>Polyopisthocotylea</taxon>
        <taxon>Polystomatidea</taxon>
        <taxon>Polystomatidae</taxon>
        <taxon>Protopolystoma</taxon>
    </lineage>
</organism>
<dbReference type="EMBL" id="CAAALY010032103">
    <property type="protein sequence ID" value="VEL17320.1"/>
    <property type="molecule type" value="Genomic_DNA"/>
</dbReference>
<proteinExistence type="predicted"/>
<keyword evidence="5" id="KW-0479">Metal-binding</keyword>
<evidence type="ECO:0000256" key="3">
    <source>
        <dbReference type="ARBA" id="ARBA00022827"/>
    </source>
</evidence>
<evidence type="ECO:0000313" key="8">
    <source>
        <dbReference type="Proteomes" id="UP000784294"/>
    </source>
</evidence>
<dbReference type="GO" id="GO:0051539">
    <property type="term" value="F:4 iron, 4 sulfur cluster binding"/>
    <property type="evidence" value="ECO:0007669"/>
    <property type="project" value="UniProtKB-UniRule"/>
</dbReference>
<evidence type="ECO:0000313" key="7">
    <source>
        <dbReference type="EMBL" id="VEL17320.1"/>
    </source>
</evidence>
<keyword evidence="5" id="KW-0249">Electron transport</keyword>
<dbReference type="PANTHER" id="PTHR10617:SF107">
    <property type="entry name" value="ELECTRON TRANSFER FLAVOPROTEIN-UBIQUINONE OXIDOREDUCTASE, MITOCHONDRIAL"/>
    <property type="match status" value="1"/>
</dbReference>
<keyword evidence="5" id="KW-0408">Iron</keyword>
<dbReference type="AlphaFoldDB" id="A0A448WQ32"/>
<accession>A0A448WQ32</accession>
<dbReference type="SUPFAM" id="SSF54373">
    <property type="entry name" value="FAD-linked reductases, C-terminal domain"/>
    <property type="match status" value="1"/>
</dbReference>
<comment type="cofactor">
    <cofactor evidence="5">
        <name>[4Fe-4S] cluster</name>
        <dbReference type="ChEBI" id="CHEBI:49883"/>
    </cofactor>
    <text evidence="5">Binds 1 [4Fe-4S] cluster.</text>
</comment>
<dbReference type="Proteomes" id="UP000784294">
    <property type="component" value="Unassembled WGS sequence"/>
</dbReference>
<comment type="caution">
    <text evidence="7">The sequence shown here is derived from an EMBL/GenBank/DDBJ whole genome shotgun (WGS) entry which is preliminary data.</text>
</comment>
<comment type="cofactor">
    <cofactor evidence="1 5">
        <name>FAD</name>
        <dbReference type="ChEBI" id="CHEBI:57692"/>
    </cofactor>
</comment>
<dbReference type="GO" id="GO:0004174">
    <property type="term" value="F:electron-transferring-flavoprotein dehydrogenase activity"/>
    <property type="evidence" value="ECO:0007669"/>
    <property type="project" value="UniProtKB-UniRule"/>
</dbReference>
<comment type="function">
    <text evidence="5">Accepts electrons from ETF and reduces ubiquinone.</text>
</comment>
<evidence type="ECO:0000256" key="4">
    <source>
        <dbReference type="ARBA" id="ARBA00023002"/>
    </source>
</evidence>
<keyword evidence="2 5" id="KW-0285">Flavoprotein</keyword>
<keyword evidence="4 5" id="KW-0560">Oxidoreductase</keyword>